<gene>
    <name evidence="1" type="ORF">CTheo_459</name>
</gene>
<name>A0A5N5QZ50_9AGAM</name>
<proteinExistence type="predicted"/>
<protein>
    <submittedName>
        <fullName evidence="1">Uncharacterized protein</fullName>
    </submittedName>
</protein>
<accession>A0A5N5QZ50</accession>
<organism evidence="1 2">
    <name type="scientific">Ceratobasidium theobromae</name>
    <dbReference type="NCBI Taxonomy" id="1582974"/>
    <lineage>
        <taxon>Eukaryota</taxon>
        <taxon>Fungi</taxon>
        <taxon>Dikarya</taxon>
        <taxon>Basidiomycota</taxon>
        <taxon>Agaricomycotina</taxon>
        <taxon>Agaricomycetes</taxon>
        <taxon>Cantharellales</taxon>
        <taxon>Ceratobasidiaceae</taxon>
        <taxon>Ceratobasidium</taxon>
    </lineage>
</organism>
<dbReference type="AlphaFoldDB" id="A0A5N5QZ50"/>
<reference evidence="1 2" key="1">
    <citation type="journal article" date="2019" name="Fungal Biol. Biotechnol.">
        <title>Draft genome sequence of fastidious pathogen Ceratobasidium theobromae, which causes vascular-streak dieback in Theobroma cacao.</title>
        <authorList>
            <person name="Ali S.S."/>
            <person name="Asman A."/>
            <person name="Shao J."/>
            <person name="Firmansyah A.P."/>
            <person name="Susilo A.W."/>
            <person name="Rosmana A."/>
            <person name="McMahon P."/>
            <person name="Junaid M."/>
            <person name="Guest D."/>
            <person name="Kheng T.Y."/>
            <person name="Meinhardt L.W."/>
            <person name="Bailey B.A."/>
        </authorList>
    </citation>
    <scope>NUCLEOTIDE SEQUENCE [LARGE SCALE GENOMIC DNA]</scope>
    <source>
        <strain evidence="1 2">CT2</strain>
    </source>
</reference>
<evidence type="ECO:0000313" key="1">
    <source>
        <dbReference type="EMBL" id="KAB5596187.1"/>
    </source>
</evidence>
<comment type="caution">
    <text evidence="1">The sequence shown here is derived from an EMBL/GenBank/DDBJ whole genome shotgun (WGS) entry which is preliminary data.</text>
</comment>
<sequence length="136" mass="15606">MRDDAQIVKTRRIYEGWVGGTRHKARLIMNSMESQPYDLLKEYEEDCKEDCKGDCKGDCKKIPWLELFESFLQRRKASSHWVCTQDGKNGPWTAYLTVNENPVPNAIGVASTKKGAQNALVEQLHVQQHPVLVRVF</sequence>
<dbReference type="EMBL" id="SSOP01000003">
    <property type="protein sequence ID" value="KAB5596187.1"/>
    <property type="molecule type" value="Genomic_DNA"/>
</dbReference>
<keyword evidence="2" id="KW-1185">Reference proteome</keyword>
<dbReference type="Proteomes" id="UP000383932">
    <property type="component" value="Unassembled WGS sequence"/>
</dbReference>
<evidence type="ECO:0000313" key="2">
    <source>
        <dbReference type="Proteomes" id="UP000383932"/>
    </source>
</evidence>